<dbReference type="InterPro" id="IPR001977">
    <property type="entry name" value="Depp_CoAkinase"/>
</dbReference>
<evidence type="ECO:0000256" key="6">
    <source>
        <dbReference type="NCBIfam" id="TIGR00152"/>
    </source>
</evidence>
<comment type="similarity">
    <text evidence="1 5">Belongs to the CoaE family.</text>
</comment>
<dbReference type="Pfam" id="PF18317">
    <property type="entry name" value="SDH_C"/>
    <property type="match status" value="1"/>
</dbReference>
<evidence type="ECO:0000259" key="7">
    <source>
        <dbReference type="Pfam" id="PF18317"/>
    </source>
</evidence>
<keyword evidence="2 5" id="KW-0547">Nucleotide-binding</keyword>
<dbReference type="EC" id="2.7.1.24" evidence="5 6"/>
<proteinExistence type="inferred from homology"/>
<protein>
    <recommendedName>
        <fullName evidence="5 6">Dephospho-CoA kinase</fullName>
        <ecNumber evidence="5 6">2.7.1.24</ecNumber>
    </recommendedName>
    <alternativeName>
        <fullName evidence="5">Dephosphocoenzyme A kinase</fullName>
    </alternativeName>
</protein>
<dbReference type="GO" id="GO:0005737">
    <property type="term" value="C:cytoplasm"/>
    <property type="evidence" value="ECO:0007669"/>
    <property type="project" value="UniProtKB-SubCell"/>
</dbReference>
<feature type="domain" description="SDH C-terminal" evidence="7">
    <location>
        <begin position="3"/>
        <end position="26"/>
    </location>
</feature>
<keyword evidence="5 8" id="KW-0808">Transferase</keyword>
<evidence type="ECO:0000256" key="3">
    <source>
        <dbReference type="ARBA" id="ARBA00022840"/>
    </source>
</evidence>
<evidence type="ECO:0000313" key="9">
    <source>
        <dbReference type="Proteomes" id="UP001428774"/>
    </source>
</evidence>
<dbReference type="Gene3D" id="3.40.50.300">
    <property type="entry name" value="P-loop containing nucleotide triphosphate hydrolases"/>
    <property type="match status" value="1"/>
</dbReference>
<organism evidence="8 9">
    <name type="scientific">Ponticoccus litoralis</name>
    <dbReference type="NCBI Taxonomy" id="422297"/>
    <lineage>
        <taxon>Bacteria</taxon>
        <taxon>Pseudomonadati</taxon>
        <taxon>Pseudomonadota</taxon>
        <taxon>Alphaproteobacteria</taxon>
        <taxon>Rhodobacterales</taxon>
        <taxon>Roseobacteraceae</taxon>
        <taxon>Ponticoccus</taxon>
    </lineage>
</organism>
<dbReference type="RefSeq" id="WP_347166321.1">
    <property type="nucleotide sequence ID" value="NZ_JBDNCH010000002.1"/>
</dbReference>
<dbReference type="HAMAP" id="MF_00376">
    <property type="entry name" value="Dephospho_CoA_kinase"/>
    <property type="match status" value="1"/>
</dbReference>
<dbReference type="GO" id="GO:0015937">
    <property type="term" value="P:coenzyme A biosynthetic process"/>
    <property type="evidence" value="ECO:0007669"/>
    <property type="project" value="UniProtKB-UniRule"/>
</dbReference>
<keyword evidence="4 5" id="KW-0173">Coenzyme A biosynthesis</keyword>
<comment type="function">
    <text evidence="5">Catalyzes the phosphorylation of the 3'-hydroxyl group of dephosphocoenzyme A to form coenzyme A.</text>
</comment>
<dbReference type="Pfam" id="PF01121">
    <property type="entry name" value="CoaE"/>
    <property type="match status" value="1"/>
</dbReference>
<dbReference type="PANTHER" id="PTHR10695">
    <property type="entry name" value="DEPHOSPHO-COA KINASE-RELATED"/>
    <property type="match status" value="1"/>
</dbReference>
<comment type="pathway">
    <text evidence="5">Cofactor biosynthesis; coenzyme A biosynthesis; CoA from (R)-pantothenate: step 5/5.</text>
</comment>
<evidence type="ECO:0000256" key="1">
    <source>
        <dbReference type="ARBA" id="ARBA00009018"/>
    </source>
</evidence>
<dbReference type="GO" id="GO:0004140">
    <property type="term" value="F:dephospho-CoA kinase activity"/>
    <property type="evidence" value="ECO:0007669"/>
    <property type="project" value="UniProtKB-UniRule"/>
</dbReference>
<dbReference type="CDD" id="cd02022">
    <property type="entry name" value="DPCK"/>
    <property type="match status" value="1"/>
</dbReference>
<dbReference type="InterPro" id="IPR041121">
    <property type="entry name" value="SDH_C"/>
</dbReference>
<dbReference type="GO" id="GO:0005524">
    <property type="term" value="F:ATP binding"/>
    <property type="evidence" value="ECO:0007669"/>
    <property type="project" value="UniProtKB-UniRule"/>
</dbReference>
<evidence type="ECO:0000256" key="4">
    <source>
        <dbReference type="ARBA" id="ARBA00022993"/>
    </source>
</evidence>
<evidence type="ECO:0000313" key="8">
    <source>
        <dbReference type="EMBL" id="MEN9061231.1"/>
    </source>
</evidence>
<comment type="catalytic activity">
    <reaction evidence="5">
        <text>3'-dephospho-CoA + ATP = ADP + CoA + H(+)</text>
        <dbReference type="Rhea" id="RHEA:18245"/>
        <dbReference type="ChEBI" id="CHEBI:15378"/>
        <dbReference type="ChEBI" id="CHEBI:30616"/>
        <dbReference type="ChEBI" id="CHEBI:57287"/>
        <dbReference type="ChEBI" id="CHEBI:57328"/>
        <dbReference type="ChEBI" id="CHEBI:456216"/>
        <dbReference type="EC" id="2.7.1.24"/>
    </reaction>
</comment>
<dbReference type="AlphaFoldDB" id="A0AAW9SMI7"/>
<evidence type="ECO:0000256" key="2">
    <source>
        <dbReference type="ARBA" id="ARBA00022741"/>
    </source>
</evidence>
<reference evidence="8 9" key="1">
    <citation type="submission" date="2024-05" db="EMBL/GenBank/DDBJ databases">
        <title>Genome sequence of Ponticoccus litoralis KCCM 90028.</title>
        <authorList>
            <person name="Kim J.M."/>
            <person name="Lee J.K."/>
            <person name="Choi B.J."/>
            <person name="Bayburt H."/>
            <person name="Baek J.H."/>
            <person name="Jeon C.O."/>
        </authorList>
    </citation>
    <scope>NUCLEOTIDE SEQUENCE [LARGE SCALE GENOMIC DNA]</scope>
    <source>
        <strain evidence="8 9">KCCM 90028</strain>
    </source>
</reference>
<dbReference type="Proteomes" id="UP001428774">
    <property type="component" value="Unassembled WGS sequence"/>
</dbReference>
<sequence>MALGMLLHQAVPGFERWFGTRPEVDEATRKAILGMSFRLGLTGSIGMGKSTTAQMFAAEGCAVWDADAAVHRLYAKGGAAVEPLARAFPEAIDAGAVSRDRLRSVIASDKTALARIEAIVHPLARQDRETFAAAATSEVTVFDIPLLFETGGDAEMDSTACVTVAPEVQRERVLARGTMTAEDLETILSRQMPNAEKCRRATYVIETDTLETARRQVQNVLRDIRARLGKDHA</sequence>
<dbReference type="PANTHER" id="PTHR10695:SF46">
    <property type="entry name" value="BIFUNCTIONAL COENZYME A SYNTHASE-RELATED"/>
    <property type="match status" value="1"/>
</dbReference>
<comment type="subcellular location">
    <subcellularLocation>
        <location evidence="5">Cytoplasm</location>
    </subcellularLocation>
</comment>
<dbReference type="EMBL" id="JBDNCH010000002">
    <property type="protein sequence ID" value="MEN9061231.1"/>
    <property type="molecule type" value="Genomic_DNA"/>
</dbReference>
<dbReference type="SUPFAM" id="SSF52540">
    <property type="entry name" value="P-loop containing nucleoside triphosphate hydrolases"/>
    <property type="match status" value="1"/>
</dbReference>
<accession>A0AAW9SMI7</accession>
<comment type="caution">
    <text evidence="8">The sequence shown here is derived from an EMBL/GenBank/DDBJ whole genome shotgun (WGS) entry which is preliminary data.</text>
</comment>
<evidence type="ECO:0000256" key="5">
    <source>
        <dbReference type="HAMAP-Rule" id="MF_00376"/>
    </source>
</evidence>
<name>A0AAW9SMI7_9RHOB</name>
<dbReference type="NCBIfam" id="TIGR00152">
    <property type="entry name" value="dephospho-CoA kinase"/>
    <property type="match status" value="1"/>
</dbReference>
<keyword evidence="5 8" id="KW-0418">Kinase</keyword>
<feature type="binding site" evidence="5">
    <location>
        <begin position="46"/>
        <end position="51"/>
    </location>
    <ligand>
        <name>ATP</name>
        <dbReference type="ChEBI" id="CHEBI:30616"/>
    </ligand>
</feature>
<gene>
    <name evidence="5 8" type="primary">coaE</name>
    <name evidence="8" type="ORF">ABFB10_09440</name>
</gene>
<dbReference type="InterPro" id="IPR027417">
    <property type="entry name" value="P-loop_NTPase"/>
</dbReference>
<dbReference type="PROSITE" id="PS51219">
    <property type="entry name" value="DPCK"/>
    <property type="match status" value="1"/>
</dbReference>
<keyword evidence="9" id="KW-1185">Reference proteome</keyword>
<keyword evidence="3 5" id="KW-0067">ATP-binding</keyword>
<keyword evidence="5" id="KW-0963">Cytoplasm</keyword>